<dbReference type="Gene3D" id="1.10.530.10">
    <property type="match status" value="1"/>
</dbReference>
<keyword evidence="2" id="KW-0732">Signal</keyword>
<comment type="caution">
    <text evidence="4">The sequence shown here is derived from an EMBL/GenBank/DDBJ whole genome shotgun (WGS) entry which is preliminary data.</text>
</comment>
<evidence type="ECO:0000313" key="4">
    <source>
        <dbReference type="EMBL" id="GGW21425.1"/>
    </source>
</evidence>
<reference evidence="4" key="1">
    <citation type="journal article" date="2014" name="Int. J. Syst. Evol. Microbiol.">
        <title>Complete genome sequence of Corynebacterium casei LMG S-19264T (=DSM 44701T), isolated from a smear-ripened cheese.</title>
        <authorList>
            <consortium name="US DOE Joint Genome Institute (JGI-PGF)"/>
            <person name="Walter F."/>
            <person name="Albersmeier A."/>
            <person name="Kalinowski J."/>
            <person name="Ruckert C."/>
        </authorList>
    </citation>
    <scope>NUCLEOTIDE SEQUENCE</scope>
    <source>
        <strain evidence="4">KCTC 23714</strain>
    </source>
</reference>
<accession>A0A918IL43</accession>
<dbReference type="Proteomes" id="UP000628984">
    <property type="component" value="Unassembled WGS sequence"/>
</dbReference>
<comment type="similarity">
    <text evidence="1">Belongs to the virb1 family.</text>
</comment>
<feature type="domain" description="Transglycosylase SLT" evidence="3">
    <location>
        <begin position="99"/>
        <end position="153"/>
    </location>
</feature>
<feature type="chain" id="PRO_5037892788" evidence="2">
    <location>
        <begin position="22"/>
        <end position="291"/>
    </location>
</feature>
<evidence type="ECO:0000256" key="2">
    <source>
        <dbReference type="SAM" id="SignalP"/>
    </source>
</evidence>
<evidence type="ECO:0000313" key="5">
    <source>
        <dbReference type="Proteomes" id="UP000628984"/>
    </source>
</evidence>
<dbReference type="InterPro" id="IPR023346">
    <property type="entry name" value="Lysozyme-like_dom_sf"/>
</dbReference>
<keyword evidence="5" id="KW-1185">Reference proteome</keyword>
<protein>
    <submittedName>
        <fullName evidence="4">Invasion protein</fullName>
    </submittedName>
</protein>
<sequence>MIPRILFPLLLLALHPGGAAALAVDCEQLAAAAGAAEGLPDGLLPAISRVEAGRATGDGGTRGWPWTLNQGGKGMFFETQEEALAYLDQALIQGVTNIDVGCMQLNHRWHSAAFPSTAAMIDPPTNTRYAALFLRKLYESLGSWEAATAAYHSQDPDRGAAYRDKVLAAMGEVDAGPPLDYAALDPTLAEAAPRARITGSVTGILLLPGAPLVASAAVGLTTGTAPEGEAPPPPATDPITGLAASLTRPRGEPRWEDEGIPALLDQTDLSPRMQQQWDDIAAMRDLLALQP</sequence>
<name>A0A918IL43_9RHOB</name>
<feature type="signal peptide" evidence="2">
    <location>
        <begin position="1"/>
        <end position="21"/>
    </location>
</feature>
<dbReference type="SUPFAM" id="SSF53955">
    <property type="entry name" value="Lysozyme-like"/>
    <property type="match status" value="1"/>
</dbReference>
<evidence type="ECO:0000259" key="3">
    <source>
        <dbReference type="Pfam" id="PF01464"/>
    </source>
</evidence>
<evidence type="ECO:0000256" key="1">
    <source>
        <dbReference type="ARBA" id="ARBA00009387"/>
    </source>
</evidence>
<dbReference type="InterPro" id="IPR008258">
    <property type="entry name" value="Transglycosylase_SLT_dom_1"/>
</dbReference>
<dbReference type="AlphaFoldDB" id="A0A918IL43"/>
<reference evidence="4" key="2">
    <citation type="submission" date="2020-09" db="EMBL/GenBank/DDBJ databases">
        <authorList>
            <person name="Sun Q."/>
            <person name="Kim S."/>
        </authorList>
    </citation>
    <scope>NUCLEOTIDE SEQUENCE</scope>
    <source>
        <strain evidence="4">KCTC 23714</strain>
    </source>
</reference>
<proteinExistence type="inferred from homology"/>
<organism evidence="4 5">
    <name type="scientific">Gemmobacter lanyuensis</name>
    <dbReference type="NCBI Taxonomy" id="1054497"/>
    <lineage>
        <taxon>Bacteria</taxon>
        <taxon>Pseudomonadati</taxon>
        <taxon>Pseudomonadota</taxon>
        <taxon>Alphaproteobacteria</taxon>
        <taxon>Rhodobacterales</taxon>
        <taxon>Paracoccaceae</taxon>
        <taxon>Gemmobacter</taxon>
    </lineage>
</organism>
<dbReference type="Pfam" id="PF01464">
    <property type="entry name" value="SLT"/>
    <property type="match status" value="1"/>
</dbReference>
<dbReference type="RefSeq" id="WP_229803985.1">
    <property type="nucleotide sequence ID" value="NZ_BMYQ01000001.1"/>
</dbReference>
<gene>
    <name evidence="4" type="ORF">GCM10011452_01730</name>
</gene>
<dbReference type="EMBL" id="BMYQ01000001">
    <property type="protein sequence ID" value="GGW21425.1"/>
    <property type="molecule type" value="Genomic_DNA"/>
</dbReference>